<reference evidence="1 2" key="1">
    <citation type="journal article" date="2021" name="Int. J. Syst. Evol. Microbiol.">
        <title>Amazonocrinis nigriterrae gen. nov., sp. nov., Atlanticothrix silvestris gen. nov., sp. nov. and Dendronalium phyllosphericum gen. nov., sp. nov., nostocacean cyanobacteria from Brazilian environments.</title>
        <authorList>
            <person name="Alvarenga D.O."/>
            <person name="Andreote A.P.D."/>
            <person name="Branco L.H.Z."/>
            <person name="Delbaje E."/>
            <person name="Cruz R.B."/>
            <person name="Varani A.M."/>
            <person name="Fiore M.F."/>
        </authorList>
    </citation>
    <scope>NUCLEOTIDE SEQUENCE [LARGE SCALE GENOMIC DNA]</scope>
    <source>
        <strain evidence="1 2">CENA357</strain>
    </source>
</reference>
<name>A0A8J7L3J3_9CYAN</name>
<accession>A0A8J7L3J3</accession>
<dbReference type="AlphaFoldDB" id="A0A8J7L3J3"/>
<dbReference type="Proteomes" id="UP000599391">
    <property type="component" value="Unassembled WGS sequence"/>
</dbReference>
<keyword evidence="2" id="KW-1185">Reference proteome</keyword>
<sequence>MSSIFKSLLRRETNATYYKSAALPSSRHSRRHLLQRGATAVLGFPQVEQVAWEPPFRFGGSQSTGTAKTATPSPQRSVFPTECLGNPPKAVAPPDNFSLCLCGSLRQATSVSTLFRK</sequence>
<proteinExistence type="predicted"/>
<evidence type="ECO:0000313" key="1">
    <source>
        <dbReference type="EMBL" id="MBH8555035.1"/>
    </source>
</evidence>
<organism evidence="1 2">
    <name type="scientific">Atlanticothrix silvestris CENA357</name>
    <dbReference type="NCBI Taxonomy" id="1725252"/>
    <lineage>
        <taxon>Bacteria</taxon>
        <taxon>Bacillati</taxon>
        <taxon>Cyanobacteriota</taxon>
        <taxon>Cyanophyceae</taxon>
        <taxon>Nostocales</taxon>
        <taxon>Nodulariaceae</taxon>
        <taxon>Atlanticothrix</taxon>
        <taxon>Atlanticothrix silvestris</taxon>
    </lineage>
</organism>
<protein>
    <submittedName>
        <fullName evidence="1">Uncharacterized protein</fullName>
    </submittedName>
</protein>
<evidence type="ECO:0000313" key="2">
    <source>
        <dbReference type="Proteomes" id="UP000599391"/>
    </source>
</evidence>
<dbReference type="RefSeq" id="WP_214441263.1">
    <property type="nucleotide sequence ID" value="NZ_JAECZB010000092.1"/>
</dbReference>
<gene>
    <name evidence="1" type="ORF">I8751_22340</name>
</gene>
<dbReference type="EMBL" id="JAECZB010000092">
    <property type="protein sequence ID" value="MBH8555035.1"/>
    <property type="molecule type" value="Genomic_DNA"/>
</dbReference>
<comment type="caution">
    <text evidence="1">The sequence shown here is derived from an EMBL/GenBank/DDBJ whole genome shotgun (WGS) entry which is preliminary data.</text>
</comment>